<keyword evidence="7" id="KW-0067">ATP-binding</keyword>
<feature type="transmembrane region" description="Helical" evidence="9">
    <location>
        <begin position="430"/>
        <end position="449"/>
    </location>
</feature>
<dbReference type="InterPro" id="IPR003594">
    <property type="entry name" value="HATPase_dom"/>
</dbReference>
<dbReference type="InterPro" id="IPR019734">
    <property type="entry name" value="TPR_rpt"/>
</dbReference>
<keyword evidence="9" id="KW-0472">Membrane</keyword>
<evidence type="ECO:0000256" key="8">
    <source>
        <dbReference type="ARBA" id="ARBA00023012"/>
    </source>
</evidence>
<dbReference type="Gene3D" id="1.20.5.1930">
    <property type="match status" value="1"/>
</dbReference>
<dbReference type="GO" id="GO:0046983">
    <property type="term" value="F:protein dimerization activity"/>
    <property type="evidence" value="ECO:0007669"/>
    <property type="project" value="InterPro"/>
</dbReference>
<sequence>MKPIKAFYLCLFLSYQIFSVNKNSVSTTTKNLKLKTLDSLINVTKNVKSFKDFTLQYINLAFKQNKHSIATAKILKLCSRIEVEFNDPDFAILLLNKLITHKKKIKDTYLLGGIYQKKARAYYDKDNFDKAFNNCDISIKNYGNTRKDSIYKADAIFLKGQILVKSNNFIEAIKNYEIASMYYENLNDLAYTFFIKTAITSIYSKIGLNEIAIEKLLDIIEKKIFLKYTIGLTSNYYNLAINYREIDNIEKYKENLDKALIHKKNSKSNDGFIPYYITAIAQYYLQYGTLENAKTYLNYAASEIKVNKANVISIDFFNKTKSFYLFKNNKPQKALELAKKTLAEIEKKGDLDAKKELNKLIFDIYVSKNDSKNALKHYQSYAQIKDSIANINKISVVNYYQTLSKKEKEEQLKNDKILLLKKNNKTKKQLLISIIIFTILLLIIIYLYWNRLIFLKEKKMQDRFSQKLLLAQEEQRKRISKDLHDGLGHSLLLIKNKIVSINDTSIEKLINDAIEEMRSIARVLYPFQLKGIGITSALDNLMRKLDKNSQTFIFGDIDNIDNLLNVEQKVNLFRVVQECLSNIIKHAKANSARVTLKLIENHHIYIIIQDNGIGFNYVEKLNEDKSLGLKTLNQRVDFLKGSLKFSCSKNKGTVIKILFPLK</sequence>
<keyword evidence="4" id="KW-0808">Transferase</keyword>
<dbReference type="OrthoDB" id="9778366at2"/>
<dbReference type="GO" id="GO:0016020">
    <property type="term" value="C:membrane"/>
    <property type="evidence" value="ECO:0007669"/>
    <property type="project" value="InterPro"/>
</dbReference>
<dbReference type="Gene3D" id="1.25.40.10">
    <property type="entry name" value="Tetratricopeptide repeat domain"/>
    <property type="match status" value="1"/>
</dbReference>
<dbReference type="PROSITE" id="PS50109">
    <property type="entry name" value="HIS_KIN"/>
    <property type="match status" value="1"/>
</dbReference>
<dbReference type="Pfam" id="PF07730">
    <property type="entry name" value="HisKA_3"/>
    <property type="match status" value="1"/>
</dbReference>
<evidence type="ECO:0000256" key="4">
    <source>
        <dbReference type="ARBA" id="ARBA00022679"/>
    </source>
</evidence>
<dbReference type="SMART" id="SM00028">
    <property type="entry name" value="TPR"/>
    <property type="match status" value="2"/>
</dbReference>
<keyword evidence="6" id="KW-0418">Kinase</keyword>
<dbReference type="InterPro" id="IPR011712">
    <property type="entry name" value="Sig_transdc_His_kin_sub3_dim/P"/>
</dbReference>
<keyword evidence="9" id="KW-1133">Transmembrane helix</keyword>
<name>A0A1B8TVZ9_9FLAO</name>
<dbReference type="InterPro" id="IPR005467">
    <property type="entry name" value="His_kinase_dom"/>
</dbReference>
<dbReference type="EC" id="2.7.13.3" evidence="2"/>
<evidence type="ECO:0000256" key="6">
    <source>
        <dbReference type="ARBA" id="ARBA00022777"/>
    </source>
</evidence>
<proteinExistence type="predicted"/>
<evidence type="ECO:0000313" key="12">
    <source>
        <dbReference type="Proteomes" id="UP000092612"/>
    </source>
</evidence>
<protein>
    <recommendedName>
        <fullName evidence="2">histidine kinase</fullName>
        <ecNumber evidence="2">2.7.13.3</ecNumber>
    </recommendedName>
</protein>
<dbReference type="EMBL" id="LSFL01000035">
    <property type="protein sequence ID" value="OBY63788.1"/>
    <property type="molecule type" value="Genomic_DNA"/>
</dbReference>
<dbReference type="Pfam" id="PF02518">
    <property type="entry name" value="HATPase_c"/>
    <property type="match status" value="1"/>
</dbReference>
<dbReference type="STRING" id="996801.BW723_02285"/>
<keyword evidence="8" id="KW-0902">Two-component regulatory system</keyword>
<dbReference type="SUPFAM" id="SSF48452">
    <property type="entry name" value="TPR-like"/>
    <property type="match status" value="1"/>
</dbReference>
<comment type="caution">
    <text evidence="11">The sequence shown here is derived from an EMBL/GenBank/DDBJ whole genome shotgun (WGS) entry which is preliminary data.</text>
</comment>
<keyword evidence="3" id="KW-0597">Phosphoprotein</keyword>
<evidence type="ECO:0000256" key="2">
    <source>
        <dbReference type="ARBA" id="ARBA00012438"/>
    </source>
</evidence>
<evidence type="ECO:0000313" key="11">
    <source>
        <dbReference type="EMBL" id="OBY63788.1"/>
    </source>
</evidence>
<accession>A0A1B8TVZ9</accession>
<evidence type="ECO:0000256" key="7">
    <source>
        <dbReference type="ARBA" id="ARBA00022840"/>
    </source>
</evidence>
<dbReference type="GO" id="GO:0005524">
    <property type="term" value="F:ATP binding"/>
    <property type="evidence" value="ECO:0007669"/>
    <property type="project" value="UniProtKB-KW"/>
</dbReference>
<dbReference type="RefSeq" id="WP_068362893.1">
    <property type="nucleotide sequence ID" value="NZ_CP019419.1"/>
</dbReference>
<evidence type="ECO:0000256" key="3">
    <source>
        <dbReference type="ARBA" id="ARBA00022553"/>
    </source>
</evidence>
<dbReference type="GO" id="GO:0000155">
    <property type="term" value="F:phosphorelay sensor kinase activity"/>
    <property type="evidence" value="ECO:0007669"/>
    <property type="project" value="InterPro"/>
</dbReference>
<dbReference type="InterPro" id="IPR050482">
    <property type="entry name" value="Sensor_HK_TwoCompSys"/>
</dbReference>
<evidence type="ECO:0000256" key="1">
    <source>
        <dbReference type="ARBA" id="ARBA00000085"/>
    </source>
</evidence>
<dbReference type="InterPro" id="IPR011990">
    <property type="entry name" value="TPR-like_helical_dom_sf"/>
</dbReference>
<evidence type="ECO:0000256" key="9">
    <source>
        <dbReference type="SAM" id="Phobius"/>
    </source>
</evidence>
<dbReference type="PANTHER" id="PTHR24421:SF10">
    <property type="entry name" value="NITRATE_NITRITE SENSOR PROTEIN NARQ"/>
    <property type="match status" value="1"/>
</dbReference>
<dbReference type="AlphaFoldDB" id="A0A1B8TVZ9"/>
<evidence type="ECO:0000259" key="10">
    <source>
        <dbReference type="PROSITE" id="PS50109"/>
    </source>
</evidence>
<keyword evidence="5" id="KW-0547">Nucleotide-binding</keyword>
<gene>
    <name evidence="11" type="ORF">LPB301_13415</name>
</gene>
<feature type="domain" description="Histidine kinase" evidence="10">
    <location>
        <begin position="510"/>
        <end position="662"/>
    </location>
</feature>
<evidence type="ECO:0000256" key="5">
    <source>
        <dbReference type="ARBA" id="ARBA00022741"/>
    </source>
</evidence>
<dbReference type="InterPro" id="IPR036890">
    <property type="entry name" value="HATPase_C_sf"/>
</dbReference>
<dbReference type="Gene3D" id="3.30.565.10">
    <property type="entry name" value="Histidine kinase-like ATPase, C-terminal domain"/>
    <property type="match status" value="1"/>
</dbReference>
<keyword evidence="12" id="KW-1185">Reference proteome</keyword>
<keyword evidence="9" id="KW-0812">Transmembrane</keyword>
<dbReference type="KEGG" id="prn:BW723_02285"/>
<dbReference type="CDD" id="cd16917">
    <property type="entry name" value="HATPase_UhpB-NarQ-NarX-like"/>
    <property type="match status" value="1"/>
</dbReference>
<dbReference type="PANTHER" id="PTHR24421">
    <property type="entry name" value="NITRATE/NITRITE SENSOR PROTEIN NARX-RELATED"/>
    <property type="match status" value="1"/>
</dbReference>
<dbReference type="SUPFAM" id="SSF81901">
    <property type="entry name" value="HCP-like"/>
    <property type="match status" value="1"/>
</dbReference>
<dbReference type="Proteomes" id="UP000092612">
    <property type="component" value="Unassembled WGS sequence"/>
</dbReference>
<comment type="catalytic activity">
    <reaction evidence="1">
        <text>ATP + protein L-histidine = ADP + protein N-phospho-L-histidine.</text>
        <dbReference type="EC" id="2.7.13.3"/>
    </reaction>
</comment>
<organism evidence="11 12">
    <name type="scientific">Polaribacter reichenbachii</name>
    <dbReference type="NCBI Taxonomy" id="996801"/>
    <lineage>
        <taxon>Bacteria</taxon>
        <taxon>Pseudomonadati</taxon>
        <taxon>Bacteroidota</taxon>
        <taxon>Flavobacteriia</taxon>
        <taxon>Flavobacteriales</taxon>
        <taxon>Flavobacteriaceae</taxon>
    </lineage>
</organism>
<dbReference type="SMART" id="SM00387">
    <property type="entry name" value="HATPase_c"/>
    <property type="match status" value="1"/>
</dbReference>
<dbReference type="SUPFAM" id="SSF55874">
    <property type="entry name" value="ATPase domain of HSP90 chaperone/DNA topoisomerase II/histidine kinase"/>
    <property type="match status" value="1"/>
</dbReference>
<reference evidence="12" key="1">
    <citation type="submission" date="2016-02" db="EMBL/GenBank/DDBJ databases">
        <title>Paenibacillus sp. LPB0068, isolated from Crassostrea gigas.</title>
        <authorList>
            <person name="Shin S.-K."/>
            <person name="Yi H."/>
        </authorList>
    </citation>
    <scope>NUCLEOTIDE SEQUENCE [LARGE SCALE GENOMIC DNA]</scope>
    <source>
        <strain evidence="12">KCTC 23969</strain>
    </source>
</reference>